<evidence type="ECO:0008006" key="3">
    <source>
        <dbReference type="Google" id="ProtNLM"/>
    </source>
</evidence>
<organism evidence="1 2">
    <name type="scientific">Bradyrhizobium yuanmingense</name>
    <dbReference type="NCBI Taxonomy" id="108015"/>
    <lineage>
        <taxon>Bacteria</taxon>
        <taxon>Pseudomonadati</taxon>
        <taxon>Pseudomonadota</taxon>
        <taxon>Alphaproteobacteria</taxon>
        <taxon>Hyphomicrobiales</taxon>
        <taxon>Nitrobacteraceae</taxon>
        <taxon>Bradyrhizobium</taxon>
    </lineage>
</organism>
<reference evidence="1 2" key="1">
    <citation type="submission" date="2024-07" db="EMBL/GenBank/DDBJ databases">
        <title>Genomic Encyclopedia of Type Strains, Phase V (KMG-V): Genome sequencing to study the core and pangenomes of soil and plant-associated prokaryotes.</title>
        <authorList>
            <person name="Whitman W."/>
        </authorList>
    </citation>
    <scope>NUCLEOTIDE SEQUENCE [LARGE SCALE GENOMIC DNA]</scope>
    <source>
        <strain evidence="1 2">USDA 222</strain>
    </source>
</reference>
<evidence type="ECO:0000313" key="1">
    <source>
        <dbReference type="EMBL" id="MEY9472220.1"/>
    </source>
</evidence>
<accession>A0ABV4GMC7</accession>
<proteinExistence type="predicted"/>
<name>A0ABV4GMC7_9BRAD</name>
<comment type="caution">
    <text evidence="1">The sequence shown here is derived from an EMBL/GenBank/DDBJ whole genome shotgun (WGS) entry which is preliminary data.</text>
</comment>
<dbReference type="EMBL" id="JBGBZN010000002">
    <property type="protein sequence ID" value="MEY9472220.1"/>
    <property type="molecule type" value="Genomic_DNA"/>
</dbReference>
<protein>
    <recommendedName>
        <fullName evidence="3">Autotransporter outer membrane beta-barrel domain-containing protein</fullName>
    </recommendedName>
</protein>
<gene>
    <name evidence="1" type="ORF">ABH992_004619</name>
</gene>
<sequence>MVYKKLINQSGLTLTVLLITLVGSEPNQSGPTVTAALPVGDKQTIEYGNAQNPFLNGLVISSSSGAFSTGSQIVTTRGSSWDTVLNTHDTLAGGLNVVGSNT</sequence>
<evidence type="ECO:0000313" key="2">
    <source>
        <dbReference type="Proteomes" id="UP001565474"/>
    </source>
</evidence>
<keyword evidence="2" id="KW-1185">Reference proteome</keyword>
<dbReference type="RefSeq" id="WP_036046636.1">
    <property type="nucleotide sequence ID" value="NZ_JBGBYD010000002.1"/>
</dbReference>
<dbReference type="Proteomes" id="UP001565474">
    <property type="component" value="Unassembled WGS sequence"/>
</dbReference>